<evidence type="ECO:0000313" key="3">
    <source>
        <dbReference type="Proteomes" id="UP000248918"/>
    </source>
</evidence>
<name>A0A329BS67_9BURK</name>
<gene>
    <name evidence="2" type="ORF">BX591_118102</name>
</gene>
<feature type="domain" description="GGDEF" evidence="1">
    <location>
        <begin position="203"/>
        <end position="342"/>
    </location>
</feature>
<dbReference type="InterPro" id="IPR000160">
    <property type="entry name" value="GGDEF_dom"/>
</dbReference>
<proteinExistence type="predicted"/>
<evidence type="ECO:0000313" key="2">
    <source>
        <dbReference type="EMBL" id="RAS24301.1"/>
    </source>
</evidence>
<accession>A0A329BS67</accession>
<dbReference type="PANTHER" id="PTHR46663:SF4">
    <property type="entry name" value="DIGUANYLATE CYCLASE DGCT-RELATED"/>
    <property type="match status" value="1"/>
</dbReference>
<reference evidence="2 3" key="1">
    <citation type="submission" date="2018-06" db="EMBL/GenBank/DDBJ databases">
        <title>Genomic Encyclopedia of Type Strains, Phase III (KMG-III): the genomes of soil and plant-associated and newly described type strains.</title>
        <authorList>
            <person name="Whitman W."/>
        </authorList>
    </citation>
    <scope>NUCLEOTIDE SEQUENCE [LARGE SCALE GENOMIC DNA]</scope>
    <source>
        <strain evidence="2 3">LMG 23644</strain>
    </source>
</reference>
<dbReference type="Gene3D" id="3.30.450.40">
    <property type="match status" value="1"/>
</dbReference>
<dbReference type="InterPro" id="IPR003018">
    <property type="entry name" value="GAF"/>
</dbReference>
<dbReference type="Pfam" id="PF13185">
    <property type="entry name" value="GAF_2"/>
    <property type="match status" value="1"/>
</dbReference>
<dbReference type="EMBL" id="QLTK01000018">
    <property type="protein sequence ID" value="RAS24301.1"/>
    <property type="molecule type" value="Genomic_DNA"/>
</dbReference>
<dbReference type="SUPFAM" id="SSF55781">
    <property type="entry name" value="GAF domain-like"/>
    <property type="match status" value="1"/>
</dbReference>
<dbReference type="Pfam" id="PF00990">
    <property type="entry name" value="GGDEF"/>
    <property type="match status" value="1"/>
</dbReference>
<dbReference type="SUPFAM" id="SSF55073">
    <property type="entry name" value="Nucleotide cyclase"/>
    <property type="match status" value="1"/>
</dbReference>
<protein>
    <submittedName>
        <fullName evidence="2">Diguanylate cyclase</fullName>
    </submittedName>
</protein>
<dbReference type="SMART" id="SM00267">
    <property type="entry name" value="GGDEF"/>
    <property type="match status" value="1"/>
</dbReference>
<dbReference type="AlphaFoldDB" id="A0A329BS67"/>
<dbReference type="InterPro" id="IPR043128">
    <property type="entry name" value="Rev_trsase/Diguanyl_cyclase"/>
</dbReference>
<dbReference type="NCBIfam" id="TIGR00254">
    <property type="entry name" value="GGDEF"/>
    <property type="match status" value="1"/>
</dbReference>
<dbReference type="OrthoDB" id="5571399at2"/>
<organism evidence="2 3">
    <name type="scientific">Paraburkholderia bryophila</name>
    <dbReference type="NCBI Taxonomy" id="420952"/>
    <lineage>
        <taxon>Bacteria</taxon>
        <taxon>Pseudomonadati</taxon>
        <taxon>Pseudomonadota</taxon>
        <taxon>Betaproteobacteria</taxon>
        <taxon>Burkholderiales</taxon>
        <taxon>Burkholderiaceae</taxon>
        <taxon>Paraburkholderia</taxon>
    </lineage>
</organism>
<comment type="caution">
    <text evidence="2">The sequence shown here is derived from an EMBL/GenBank/DDBJ whole genome shotgun (WGS) entry which is preliminary data.</text>
</comment>
<dbReference type="PROSITE" id="PS50887">
    <property type="entry name" value="GGDEF"/>
    <property type="match status" value="1"/>
</dbReference>
<dbReference type="SMART" id="SM00065">
    <property type="entry name" value="GAF"/>
    <property type="match status" value="1"/>
</dbReference>
<dbReference type="Gene3D" id="3.30.70.270">
    <property type="match status" value="1"/>
</dbReference>
<dbReference type="PANTHER" id="PTHR46663">
    <property type="entry name" value="DIGUANYLATE CYCLASE DGCT-RELATED"/>
    <property type="match status" value="1"/>
</dbReference>
<sequence>MEEMLESLSATVAKANSLEALTRPLLEMLEVVTGLESTYLTSIDEENAVQSITIARNTGELLIPEGLTVPWSDTLCKRCLEQGRRVVSNVSEVWGDSQAAAALGIQTYASAPVCGSNGEVIGTLCAAGKNSKTLGPRARSALNLFSKLIAQHIERERLVEELRRSNEYLTRFSLTDSLTELPNRRALRDELGRLLARAARDGSYVLVGVFDLDGFKQINDQFGHLSGDQLLHQCAGRLAGMTRDTDMLARVGGDEFAFVGPGPVDEKEANQAAAGLAARAAEVTAGAYSLRDTRLTYSGVSAGVVAVRFLSVDQALGQADAAMYLAKRARQQRKNEAAGAGPAAT</sequence>
<dbReference type="Proteomes" id="UP000248918">
    <property type="component" value="Unassembled WGS sequence"/>
</dbReference>
<dbReference type="InterPro" id="IPR029787">
    <property type="entry name" value="Nucleotide_cyclase"/>
</dbReference>
<dbReference type="InterPro" id="IPR029016">
    <property type="entry name" value="GAF-like_dom_sf"/>
</dbReference>
<dbReference type="RefSeq" id="WP_111933708.1">
    <property type="nucleotide sequence ID" value="NZ_CADFFP010000021.1"/>
</dbReference>
<dbReference type="CDD" id="cd01949">
    <property type="entry name" value="GGDEF"/>
    <property type="match status" value="1"/>
</dbReference>
<dbReference type="InterPro" id="IPR052163">
    <property type="entry name" value="DGC-Regulatory_Protein"/>
</dbReference>
<evidence type="ECO:0000259" key="1">
    <source>
        <dbReference type="PROSITE" id="PS50887"/>
    </source>
</evidence>